<sequence length="1461" mass="166277">MVLMNELLDQSGAKIEQILSSLKHDLPEIKPEHFATRVQEILETFNEMRESLQPLHHICGGLDLESISSQVLLQLLLKNESLGSENEAELVETVSLNNGLELPVQQIMIKAPKFEYQGILLSSQLKHMETIWEWLNNDHVATIGFEGEVGMGKTWMARQLKDRAMAVNLFDIVFWIDSTHTTLAKSQEHIVEQLGLSVTREPNEEYYDIEDLILKVALELGKKRYLLIINDFRYKHAVLNDFGFSEPWQQNVASKVLISGPKKYIELLDSDRVCQVEPLNRDEAWLLFLGTTGLDIDSPYAHEVARPLVDSFDGKPSEIVSRGGDVAGLTYRVCHLLNSGKKEVIECLRSCTWFSAEDRIMVKDLILWWIVEMFLDDCLGLEEACEKAHCILEELIDSRLLERNETHVWVKTLVPHLKFADSFIPWKYYNDRSCVINENFKSKDSDDAREETEFLLIYGKEACLPRKIPDLFFKNMQKLQTLAILDAGIVSLPESLPNLENLEILIIRGCSSLKNLDPIRGLQKLRLFRLLGASSLKEIPDDIFKNMGKLVELDLSNSQLKQLPLSFSNIKRLEYLILRGCSRLESIPSMEDFFRLSMLDLSGASVLTSIPNTVYSVTTLDLSGTLIEILPSPSNLERLVRLFLRGCTKIITMPHPDGYKALEVLDLSGATSFRKFQGQTVSYHSLKKLDLSGTLIGHQGLPFVGFYSISKVVLRNCCHLETMPPLAVDLEVLDLSGSMAFKNFHDVPLPDKLRNLDLSRTRIGKLPGWSMHSVMVQLILTECEYLVELPYLELQRLQVLDLSGSTKFKTFKNGSFDKLQRLKTLNLSETQVSNLPTLSQCSELRQLILRKCLNLEQLPHLITLEKLELLDLSGAISFKQFQDESLGKKEELHELNLTETRVVQIPSLSECHNLCKLILGGCSKLEILPNLEALSRLVVLDLSGAISLINFHYQSTGLKYDYLQVLDLSGTQVSDLSFISGCIDLRQLSLKDCPNILTMPRLDELTRLEKLDISRSKTIELSLPSRSKSLCQLVLSDCSNIQELTSLKEHTRLEVLDLSGTKIEDFSVLSGFNNICKLSLRGCLNLERLSFEGMHNLQKVDLSHNPIKLLPSSISGLRNLRTLLLRDCSSLETLPHMEFLTKLEVFDLSCTTVREFPDGISALTHLRFLLQEENSLWGFHNGKSFERFHFCLFAPKERIRENDIYLQGQQYSFRDIYYQTSHIPPIREEPDRFFKICGFQNFPAGIEEVLVHVELLYLKKNNFLTRLSNMGAENVKVMRECWIENCDSMETVFCGEEVDENAALGRCLQNLWVSKLYELKSLFGGVVQPGSFTLLKHLYIECCPSLITVFSSHLELKNLEVLKIKFCDRIEGIYGETVLGEKTLPKLKTLILLKLPELQSICGGVLPSLKHLRVIGCSKITRLPVSRKTISPVKIKGEAVWWNNLEWEDEGTKSHQRFSPF</sequence>
<dbReference type="EMBL" id="KZ305072">
    <property type="protein sequence ID" value="PIA30458.1"/>
    <property type="molecule type" value="Genomic_DNA"/>
</dbReference>
<dbReference type="Pfam" id="PF13855">
    <property type="entry name" value="LRR_8"/>
    <property type="match status" value="2"/>
</dbReference>
<dbReference type="SUPFAM" id="SSF52540">
    <property type="entry name" value="P-loop containing nucleoside triphosphate hydrolases"/>
    <property type="match status" value="1"/>
</dbReference>
<dbReference type="Proteomes" id="UP000230069">
    <property type="component" value="Unassembled WGS sequence"/>
</dbReference>
<protein>
    <submittedName>
        <fullName evidence="5">Uncharacterized protein</fullName>
    </submittedName>
</protein>
<dbReference type="InParanoid" id="A0A2G5CGR3"/>
<accession>A0A2G5CGR3</accession>
<keyword evidence="6" id="KW-1185">Reference proteome</keyword>
<dbReference type="OrthoDB" id="122245at2759"/>
<keyword evidence="1" id="KW-0433">Leucine-rich repeat</keyword>
<dbReference type="FunCoup" id="A0A2G5CGR3">
    <property type="interactions" value="96"/>
</dbReference>
<proteinExistence type="predicted"/>
<evidence type="ECO:0000256" key="2">
    <source>
        <dbReference type="ARBA" id="ARBA00022737"/>
    </source>
</evidence>
<dbReference type="InterPro" id="IPR002182">
    <property type="entry name" value="NB-ARC"/>
</dbReference>
<dbReference type="Gene3D" id="3.80.10.10">
    <property type="entry name" value="Ribonuclease Inhibitor"/>
    <property type="match status" value="5"/>
</dbReference>
<dbReference type="InterPro" id="IPR003591">
    <property type="entry name" value="Leu-rich_rpt_typical-subtyp"/>
</dbReference>
<gene>
    <name evidence="5" type="ORF">AQUCO_05500020v1</name>
</gene>
<dbReference type="InterPro" id="IPR027417">
    <property type="entry name" value="P-loop_NTPase"/>
</dbReference>
<dbReference type="PRINTS" id="PR00364">
    <property type="entry name" value="DISEASERSIST"/>
</dbReference>
<dbReference type="PANTHER" id="PTHR47186:SF3">
    <property type="entry name" value="OS09G0267800 PROTEIN"/>
    <property type="match status" value="1"/>
</dbReference>
<keyword evidence="2" id="KW-0677">Repeat</keyword>
<reference evidence="5 6" key="1">
    <citation type="submission" date="2017-09" db="EMBL/GenBank/DDBJ databases">
        <title>WGS assembly of Aquilegia coerulea Goldsmith.</title>
        <authorList>
            <person name="Hodges S."/>
            <person name="Kramer E."/>
            <person name="Nordborg M."/>
            <person name="Tomkins J."/>
            <person name="Borevitz J."/>
            <person name="Derieg N."/>
            <person name="Yan J."/>
            <person name="Mihaltcheva S."/>
            <person name="Hayes R.D."/>
            <person name="Rokhsar D."/>
        </authorList>
    </citation>
    <scope>NUCLEOTIDE SEQUENCE [LARGE SCALE GENOMIC DNA]</scope>
    <source>
        <strain evidence="6">cv. Goldsmith</strain>
    </source>
</reference>
<dbReference type="GO" id="GO:0043531">
    <property type="term" value="F:ADP binding"/>
    <property type="evidence" value="ECO:0007669"/>
    <property type="project" value="InterPro"/>
</dbReference>
<dbReference type="Pfam" id="PF23247">
    <property type="entry name" value="LRR_RPS2"/>
    <property type="match status" value="1"/>
</dbReference>
<feature type="domain" description="Disease resistance protein At4g27190-like leucine-rich repeats" evidence="4">
    <location>
        <begin position="1330"/>
        <end position="1423"/>
    </location>
</feature>
<evidence type="ECO:0000256" key="1">
    <source>
        <dbReference type="ARBA" id="ARBA00022614"/>
    </source>
</evidence>
<evidence type="ECO:0000259" key="3">
    <source>
        <dbReference type="Pfam" id="PF00931"/>
    </source>
</evidence>
<dbReference type="Gene3D" id="3.40.50.300">
    <property type="entry name" value="P-loop containing nucleotide triphosphate hydrolases"/>
    <property type="match status" value="1"/>
</dbReference>
<dbReference type="SUPFAM" id="SSF52058">
    <property type="entry name" value="L domain-like"/>
    <property type="match status" value="3"/>
</dbReference>
<name>A0A2G5CGR3_AQUCA</name>
<evidence type="ECO:0000259" key="4">
    <source>
        <dbReference type="Pfam" id="PF23247"/>
    </source>
</evidence>
<dbReference type="PROSITE" id="PS51450">
    <property type="entry name" value="LRR"/>
    <property type="match status" value="1"/>
</dbReference>
<dbReference type="SMART" id="SM00369">
    <property type="entry name" value="LRR_TYP"/>
    <property type="match status" value="4"/>
</dbReference>
<feature type="domain" description="NB-ARC" evidence="3">
    <location>
        <begin position="126"/>
        <end position="288"/>
    </location>
</feature>
<dbReference type="STRING" id="218851.A0A2G5CGR3"/>
<dbReference type="InterPro" id="IPR057135">
    <property type="entry name" value="At4g27190-like_LRR"/>
</dbReference>
<evidence type="ECO:0000313" key="5">
    <source>
        <dbReference type="EMBL" id="PIA30458.1"/>
    </source>
</evidence>
<evidence type="ECO:0000313" key="6">
    <source>
        <dbReference type="Proteomes" id="UP000230069"/>
    </source>
</evidence>
<dbReference type="Pfam" id="PF00931">
    <property type="entry name" value="NB-ARC"/>
    <property type="match status" value="1"/>
</dbReference>
<dbReference type="InterPro" id="IPR001611">
    <property type="entry name" value="Leu-rich_rpt"/>
</dbReference>
<dbReference type="InterPro" id="IPR032675">
    <property type="entry name" value="LRR_dom_sf"/>
</dbReference>
<dbReference type="PANTHER" id="PTHR47186">
    <property type="entry name" value="LEUCINE-RICH REPEAT-CONTAINING PROTEIN 57"/>
    <property type="match status" value="1"/>
</dbReference>
<organism evidence="5 6">
    <name type="scientific">Aquilegia coerulea</name>
    <name type="common">Rocky mountain columbine</name>
    <dbReference type="NCBI Taxonomy" id="218851"/>
    <lineage>
        <taxon>Eukaryota</taxon>
        <taxon>Viridiplantae</taxon>
        <taxon>Streptophyta</taxon>
        <taxon>Embryophyta</taxon>
        <taxon>Tracheophyta</taxon>
        <taxon>Spermatophyta</taxon>
        <taxon>Magnoliopsida</taxon>
        <taxon>Ranunculales</taxon>
        <taxon>Ranunculaceae</taxon>
        <taxon>Thalictroideae</taxon>
        <taxon>Aquilegia</taxon>
    </lineage>
</organism>